<evidence type="ECO:0000313" key="2">
    <source>
        <dbReference type="EMBL" id="GJT73532.1"/>
    </source>
</evidence>
<proteinExistence type="predicted"/>
<evidence type="ECO:0000313" key="3">
    <source>
        <dbReference type="Proteomes" id="UP001151760"/>
    </source>
</evidence>
<evidence type="ECO:0000256" key="1">
    <source>
        <dbReference type="SAM" id="MobiDB-lite"/>
    </source>
</evidence>
<gene>
    <name evidence="2" type="ORF">Tco_1032818</name>
</gene>
<feature type="region of interest" description="Disordered" evidence="1">
    <location>
        <begin position="339"/>
        <end position="374"/>
    </location>
</feature>
<keyword evidence="3" id="KW-1185">Reference proteome</keyword>
<protein>
    <submittedName>
        <fullName evidence="2">Uncharacterized protein</fullName>
    </submittedName>
</protein>
<sequence length="374" mass="42398">MQYLNLCLLCERKPSLHLSHQKSWSPSLESQPLNLCLLLLTNRVKGDCQRVLLCYGIGFDCGVRLGKRVRVTVSEYDEEEQNILYFNDLFPFNIILPDELKSEKDNNDNDIDIIQSSEDMAPLPPREQRHPFLSYQGLKYTYEDIADFEERMVMEHRDDAGEARRRLSWMQFILALGLHTEDEMESLSFARYWSENERMIPEKGDLHDYWRGISTDGDFLGPPPSYILIRDPVLRLYHRMMAHNIAGRSQAPEKRFAAGRKSMAHISGGQFVARLAEHFGLLTTEILGGLTVIAPELLIIDMGELVRLQICMEVDDTWAWVAIGLERQPEAVAGTPAVVEDAPAADEGDQTISAPVQAPQQPPPPPPAVARTMP</sequence>
<accession>A0ABQ5GCW7</accession>
<name>A0ABQ5GCW7_9ASTR</name>
<reference evidence="2" key="1">
    <citation type="journal article" date="2022" name="Int. J. Mol. Sci.">
        <title>Draft Genome of Tanacetum Coccineum: Genomic Comparison of Closely Related Tanacetum-Family Plants.</title>
        <authorList>
            <person name="Yamashiro T."/>
            <person name="Shiraishi A."/>
            <person name="Nakayama K."/>
            <person name="Satake H."/>
        </authorList>
    </citation>
    <scope>NUCLEOTIDE SEQUENCE</scope>
</reference>
<dbReference type="EMBL" id="BQNB010018360">
    <property type="protein sequence ID" value="GJT73532.1"/>
    <property type="molecule type" value="Genomic_DNA"/>
</dbReference>
<organism evidence="2 3">
    <name type="scientific">Tanacetum coccineum</name>
    <dbReference type="NCBI Taxonomy" id="301880"/>
    <lineage>
        <taxon>Eukaryota</taxon>
        <taxon>Viridiplantae</taxon>
        <taxon>Streptophyta</taxon>
        <taxon>Embryophyta</taxon>
        <taxon>Tracheophyta</taxon>
        <taxon>Spermatophyta</taxon>
        <taxon>Magnoliopsida</taxon>
        <taxon>eudicotyledons</taxon>
        <taxon>Gunneridae</taxon>
        <taxon>Pentapetalae</taxon>
        <taxon>asterids</taxon>
        <taxon>campanulids</taxon>
        <taxon>Asterales</taxon>
        <taxon>Asteraceae</taxon>
        <taxon>Asteroideae</taxon>
        <taxon>Anthemideae</taxon>
        <taxon>Anthemidinae</taxon>
        <taxon>Tanacetum</taxon>
    </lineage>
</organism>
<reference evidence="2" key="2">
    <citation type="submission" date="2022-01" db="EMBL/GenBank/DDBJ databases">
        <authorList>
            <person name="Yamashiro T."/>
            <person name="Shiraishi A."/>
            <person name="Satake H."/>
            <person name="Nakayama K."/>
        </authorList>
    </citation>
    <scope>NUCLEOTIDE SEQUENCE</scope>
</reference>
<dbReference type="Proteomes" id="UP001151760">
    <property type="component" value="Unassembled WGS sequence"/>
</dbReference>
<comment type="caution">
    <text evidence="2">The sequence shown here is derived from an EMBL/GenBank/DDBJ whole genome shotgun (WGS) entry which is preliminary data.</text>
</comment>